<dbReference type="EMBL" id="GBXM01105118">
    <property type="protein sequence ID" value="JAH03459.1"/>
    <property type="molecule type" value="Transcribed_RNA"/>
</dbReference>
<proteinExistence type="predicted"/>
<reference evidence="1" key="1">
    <citation type="submission" date="2014-11" db="EMBL/GenBank/DDBJ databases">
        <authorList>
            <person name="Amaro Gonzalez C."/>
        </authorList>
    </citation>
    <scope>NUCLEOTIDE SEQUENCE</scope>
</reference>
<dbReference type="AlphaFoldDB" id="A0A0E9PG01"/>
<protein>
    <submittedName>
        <fullName evidence="1">Uncharacterized protein</fullName>
    </submittedName>
</protein>
<reference evidence="1" key="2">
    <citation type="journal article" date="2015" name="Fish Shellfish Immunol.">
        <title>Early steps in the European eel (Anguilla anguilla)-Vibrio vulnificus interaction in the gills: Role of the RtxA13 toxin.</title>
        <authorList>
            <person name="Callol A."/>
            <person name="Pajuelo D."/>
            <person name="Ebbesson L."/>
            <person name="Teles M."/>
            <person name="MacKenzie S."/>
            <person name="Amaro C."/>
        </authorList>
    </citation>
    <scope>NUCLEOTIDE SEQUENCE</scope>
</reference>
<evidence type="ECO:0000313" key="1">
    <source>
        <dbReference type="EMBL" id="JAH03459.1"/>
    </source>
</evidence>
<sequence length="59" mass="6746">MGVSRCRQVHVTQRRLKKKKNSYFNNTSKVFWPCDLSYDLIGAFLAQKETGGLSHCVVV</sequence>
<name>A0A0E9PG01_ANGAN</name>
<organism evidence="1">
    <name type="scientific">Anguilla anguilla</name>
    <name type="common">European freshwater eel</name>
    <name type="synonym">Muraena anguilla</name>
    <dbReference type="NCBI Taxonomy" id="7936"/>
    <lineage>
        <taxon>Eukaryota</taxon>
        <taxon>Metazoa</taxon>
        <taxon>Chordata</taxon>
        <taxon>Craniata</taxon>
        <taxon>Vertebrata</taxon>
        <taxon>Euteleostomi</taxon>
        <taxon>Actinopterygii</taxon>
        <taxon>Neopterygii</taxon>
        <taxon>Teleostei</taxon>
        <taxon>Anguilliformes</taxon>
        <taxon>Anguillidae</taxon>
        <taxon>Anguilla</taxon>
    </lineage>
</organism>
<accession>A0A0E9PG01</accession>